<dbReference type="InterPro" id="IPR001279">
    <property type="entry name" value="Metallo-B-lactamas"/>
</dbReference>
<dbReference type="InterPro" id="IPR036866">
    <property type="entry name" value="RibonucZ/Hydroxyglut_hydro"/>
</dbReference>
<keyword evidence="4" id="KW-0479">Metal-binding</keyword>
<dbReference type="PROSITE" id="PS50206">
    <property type="entry name" value="RHODANESE_3"/>
    <property type="match status" value="1"/>
</dbReference>
<evidence type="ECO:0000256" key="9">
    <source>
        <dbReference type="ARBA" id="ARBA00023004"/>
    </source>
</evidence>
<dbReference type="CDD" id="cd00158">
    <property type="entry name" value="RHOD"/>
    <property type="match status" value="1"/>
</dbReference>
<keyword evidence="8" id="KW-0560">Oxidoreductase</keyword>
<evidence type="ECO:0000259" key="11">
    <source>
        <dbReference type="PROSITE" id="PS50206"/>
    </source>
</evidence>
<dbReference type="SMART" id="SM00450">
    <property type="entry name" value="RHOD"/>
    <property type="match status" value="1"/>
</dbReference>
<organism evidence="12">
    <name type="scientific">marine metagenome</name>
    <dbReference type="NCBI Taxonomy" id="408172"/>
    <lineage>
        <taxon>unclassified sequences</taxon>
        <taxon>metagenomes</taxon>
        <taxon>ecological metagenomes</taxon>
    </lineage>
</organism>
<name>A0A381PPP5_9ZZZZ</name>
<dbReference type="GO" id="GO:0005739">
    <property type="term" value="C:mitochondrion"/>
    <property type="evidence" value="ECO:0007669"/>
    <property type="project" value="UniProtKB-SubCell"/>
</dbReference>
<keyword evidence="7" id="KW-0007">Acetylation</keyword>
<dbReference type="InterPro" id="IPR036873">
    <property type="entry name" value="Rhodanese-like_dom_sf"/>
</dbReference>
<dbReference type="CDD" id="cd07724">
    <property type="entry name" value="POD-like_MBL-fold"/>
    <property type="match status" value="1"/>
</dbReference>
<comment type="cofactor">
    <cofactor evidence="1">
        <name>Fe(2+)</name>
        <dbReference type="ChEBI" id="CHEBI:29033"/>
    </cofactor>
</comment>
<dbReference type="EMBL" id="UINC01001047">
    <property type="protein sequence ID" value="SUZ68900.1"/>
    <property type="molecule type" value="Genomic_DNA"/>
</dbReference>
<dbReference type="SUPFAM" id="SSF52821">
    <property type="entry name" value="Rhodanese/Cell cycle control phosphatase"/>
    <property type="match status" value="1"/>
</dbReference>
<dbReference type="Pfam" id="PF00753">
    <property type="entry name" value="Lactamase_B"/>
    <property type="match status" value="1"/>
</dbReference>
<keyword evidence="10" id="KW-0496">Mitochondrion</keyword>
<evidence type="ECO:0000256" key="8">
    <source>
        <dbReference type="ARBA" id="ARBA00023002"/>
    </source>
</evidence>
<evidence type="ECO:0000256" key="10">
    <source>
        <dbReference type="ARBA" id="ARBA00023128"/>
    </source>
</evidence>
<proteinExistence type="inferred from homology"/>
<keyword evidence="5" id="KW-0809">Transit peptide</keyword>
<evidence type="ECO:0000256" key="6">
    <source>
        <dbReference type="ARBA" id="ARBA00022964"/>
    </source>
</evidence>
<dbReference type="GO" id="GO:0046872">
    <property type="term" value="F:metal ion binding"/>
    <property type="evidence" value="ECO:0007669"/>
    <property type="project" value="UniProtKB-KW"/>
</dbReference>
<keyword evidence="9" id="KW-0408">Iron</keyword>
<comment type="similarity">
    <text evidence="3">Belongs to the metallo-beta-lactamase superfamily. Glyoxalase II family.</text>
</comment>
<evidence type="ECO:0000256" key="7">
    <source>
        <dbReference type="ARBA" id="ARBA00022990"/>
    </source>
</evidence>
<feature type="domain" description="Rhodanese" evidence="11">
    <location>
        <begin position="263"/>
        <end position="352"/>
    </location>
</feature>
<dbReference type="AlphaFoldDB" id="A0A381PPP5"/>
<dbReference type="InterPro" id="IPR044528">
    <property type="entry name" value="POD-like_MBL-fold"/>
</dbReference>
<reference evidence="12" key="1">
    <citation type="submission" date="2018-05" db="EMBL/GenBank/DDBJ databases">
        <authorList>
            <person name="Lanie J.A."/>
            <person name="Ng W.-L."/>
            <person name="Kazmierczak K.M."/>
            <person name="Andrzejewski T.M."/>
            <person name="Davidsen T.M."/>
            <person name="Wayne K.J."/>
            <person name="Tettelin H."/>
            <person name="Glass J.I."/>
            <person name="Rusch D."/>
            <person name="Podicherti R."/>
            <person name="Tsui H.-C.T."/>
            <person name="Winkler M.E."/>
        </authorList>
    </citation>
    <scope>NUCLEOTIDE SEQUENCE</scope>
</reference>
<dbReference type="InterPro" id="IPR001763">
    <property type="entry name" value="Rhodanese-like_dom"/>
</dbReference>
<dbReference type="GO" id="GO:0070813">
    <property type="term" value="P:hydrogen sulfide metabolic process"/>
    <property type="evidence" value="ECO:0007669"/>
    <property type="project" value="TreeGrafter"/>
</dbReference>
<evidence type="ECO:0000256" key="3">
    <source>
        <dbReference type="ARBA" id="ARBA00006759"/>
    </source>
</evidence>
<keyword evidence="6" id="KW-0223">Dioxygenase</keyword>
<dbReference type="PANTHER" id="PTHR43084:SF1">
    <property type="entry name" value="PERSULFIDE DIOXYGENASE ETHE1, MITOCHONDRIAL"/>
    <property type="match status" value="1"/>
</dbReference>
<accession>A0A381PPP5</accession>
<protein>
    <recommendedName>
        <fullName evidence="11">Rhodanese domain-containing protein</fullName>
    </recommendedName>
</protein>
<dbReference type="SUPFAM" id="SSF56281">
    <property type="entry name" value="Metallo-hydrolase/oxidoreductase"/>
    <property type="match status" value="1"/>
</dbReference>
<evidence type="ECO:0000313" key="12">
    <source>
        <dbReference type="EMBL" id="SUZ68900.1"/>
    </source>
</evidence>
<comment type="subcellular location">
    <subcellularLocation>
        <location evidence="2">Mitochondrion</location>
    </subcellularLocation>
</comment>
<dbReference type="PANTHER" id="PTHR43084">
    <property type="entry name" value="PERSULFIDE DIOXYGENASE ETHE1"/>
    <property type="match status" value="1"/>
</dbReference>
<evidence type="ECO:0000256" key="5">
    <source>
        <dbReference type="ARBA" id="ARBA00022946"/>
    </source>
</evidence>
<dbReference type="Gene3D" id="3.60.15.10">
    <property type="entry name" value="Ribonuclease Z/Hydroxyacylglutathione hydrolase-like"/>
    <property type="match status" value="1"/>
</dbReference>
<evidence type="ECO:0000256" key="2">
    <source>
        <dbReference type="ARBA" id="ARBA00004173"/>
    </source>
</evidence>
<dbReference type="GO" id="GO:0006749">
    <property type="term" value="P:glutathione metabolic process"/>
    <property type="evidence" value="ECO:0007669"/>
    <property type="project" value="InterPro"/>
</dbReference>
<dbReference type="Pfam" id="PF00581">
    <property type="entry name" value="Rhodanese"/>
    <property type="match status" value="1"/>
</dbReference>
<evidence type="ECO:0000256" key="1">
    <source>
        <dbReference type="ARBA" id="ARBA00001954"/>
    </source>
</evidence>
<evidence type="ECO:0000256" key="4">
    <source>
        <dbReference type="ARBA" id="ARBA00022723"/>
    </source>
</evidence>
<gene>
    <name evidence="12" type="ORF">METZ01_LOCUS21754</name>
</gene>
<dbReference type="Gene3D" id="3.40.250.10">
    <property type="entry name" value="Rhodanese-like domain"/>
    <property type="match status" value="1"/>
</dbReference>
<dbReference type="FunFam" id="3.60.15.10:FF:000013">
    <property type="entry name" value="Persulfide dioxygenase ETHE1, mitochondrial"/>
    <property type="match status" value="1"/>
</dbReference>
<dbReference type="GO" id="GO:0050313">
    <property type="term" value="F:sulfur dioxygenase activity"/>
    <property type="evidence" value="ECO:0007669"/>
    <property type="project" value="InterPro"/>
</dbReference>
<sequence>MTNSMAKPNQPKLVFRQFFDKDTGTFTYFLFDSETMEGLIIDPVKEQFDRSLQFIEELGVELKYVIDTHVHADHVTSSCMLREATGAKSVFGEPAGIECADILLEDGDELEFGHFSLKAIATPGHTDACTSFYTEGMLFTGDSLLIRGCGRTDFQLGDPEKLYESITQKLYSYPDDTLVYPGHDYLGRTASCIREEKAFNPRIGSGQTVEKFVQIMKNLDLPKPQRIDSTVPQNLQCGFSLELGHVNEDNFTMHDLYQLLDNLKSTERVIDVRTPNEYSQGHVPGSLNIPMGNEQSFLEELSSYQRIFVHCHSGRRAQTVYTMLGMQGLENVVCINSSGMADWTIAGFPVER</sequence>
<dbReference type="SMART" id="SM00849">
    <property type="entry name" value="Lactamase_B"/>
    <property type="match status" value="1"/>
</dbReference>
<dbReference type="InterPro" id="IPR051682">
    <property type="entry name" value="Mito_Persulfide_Diox"/>
</dbReference>